<sequence>MSDDVFSYQNDFQNSKEAWLSFKANSNNSYKYVVSGGSGMSNLSWETTITVQEGEIVQRHFIYEGDIEGLPEDELEWTENEGEINTHESYVAAPAITMDEVYRKAENEWLVESSNVTTYFQVDYRGLLSTCGYVRNGCADDCFVGIHIKSIVAL</sequence>
<organism evidence="1 2">
    <name type="scientific">Profundicola chukchiensis</name>
    <dbReference type="NCBI Taxonomy" id="2961959"/>
    <lineage>
        <taxon>Bacteria</taxon>
        <taxon>Pseudomonadati</taxon>
        <taxon>Bacteroidota</taxon>
        <taxon>Flavobacteriia</taxon>
        <taxon>Flavobacteriales</taxon>
        <taxon>Weeksellaceae</taxon>
        <taxon>Profundicola</taxon>
    </lineage>
</organism>
<dbReference type="RefSeq" id="WP_304419949.1">
    <property type="nucleotide sequence ID" value="NZ_JANCMU010000001.1"/>
</dbReference>
<evidence type="ECO:0000313" key="1">
    <source>
        <dbReference type="EMBL" id="MDG4945284.1"/>
    </source>
</evidence>
<name>A0A9X4RX11_9FLAO</name>
<dbReference type="Proteomes" id="UP001152599">
    <property type="component" value="Unassembled WGS sequence"/>
</dbReference>
<evidence type="ECO:0000313" key="2">
    <source>
        <dbReference type="Proteomes" id="UP001152599"/>
    </source>
</evidence>
<dbReference type="AlphaFoldDB" id="A0A9X4RX11"/>
<proteinExistence type="predicted"/>
<keyword evidence="2" id="KW-1185">Reference proteome</keyword>
<gene>
    <name evidence="1" type="ORF">NMK71_02565</name>
</gene>
<accession>A0A9X4RX11</accession>
<comment type="caution">
    <text evidence="1">The sequence shown here is derived from an EMBL/GenBank/DDBJ whole genome shotgun (WGS) entry which is preliminary data.</text>
</comment>
<reference evidence="1" key="1">
    <citation type="submission" date="2022-07" db="EMBL/GenBank/DDBJ databases">
        <title>Description and genome-wide analysis of Profundicola chukchiensis gen. nov., sp. nov., marine bacteria isolated from bottom sediments of the Chukchi Sea.</title>
        <authorList>
            <person name="Romanenko L."/>
            <person name="Otstavnykh N."/>
            <person name="Kurilenko V."/>
            <person name="Eremeev V."/>
            <person name="Velansky P."/>
            <person name="Mikhailov V."/>
            <person name="Isaeva M."/>
        </authorList>
    </citation>
    <scope>NUCLEOTIDE SEQUENCE</scope>
    <source>
        <strain evidence="1">KMM 9713</strain>
    </source>
</reference>
<protein>
    <submittedName>
        <fullName evidence="1">Uncharacterized protein</fullName>
    </submittedName>
</protein>
<dbReference type="EMBL" id="JANCMU010000001">
    <property type="protein sequence ID" value="MDG4945284.1"/>
    <property type="molecule type" value="Genomic_DNA"/>
</dbReference>